<comment type="caution">
    <text evidence="3">The sequence shown here is derived from an EMBL/GenBank/DDBJ whole genome shotgun (WGS) entry which is preliminary data.</text>
</comment>
<feature type="transmembrane region" description="Helical" evidence="1">
    <location>
        <begin position="437"/>
        <end position="457"/>
    </location>
</feature>
<sequence>MAQCGLVIFARSQYIINDWLLPGIERYRQRYGDLANICLNYRTQMQYNLSVYSEIEYCTTNETLIRETAFSLRRNINRLTIKLDNDPIQKSLRFLEFVRVLVMTTITIDHVIIGMSFTTLQNPEFTEKIGSIPMVQAILTLMPFQVDVFFAISGLLVAVQFVKVTNGKPFAGKMFWLGLVNRYLRSLPVYLVVLLHSVSVYDLLESPSAYRIVATPRIMCRAKWWINLLFINNYYQPEEQCLIQTWYLAADFQLFIVGFGSLMVLWRYPKLLKPMFYTLLTAGFILPMLNVGYHSTSGIYFLSNKACSFQLWYDKWFTKTYVAMETHCLSYFAGMLVGIIYHKMQNNDLLLEKSSLFKPLRYSVFPILLAFSLSNPFFQTNTDDNPSLGTILYGGLQRLSFAAFVAVGFLVLMFANRNTFFGRLRTSQLLENSLLRVLSRLSFSFYLIHMTVLKTIYANLHEAERGTALLAFEVLASATAITYFLSLLAFLLVEKPFDIIFKQLLEGGRPRKPPILSSNNGNEVNVTIQRNGHSLSNGK</sequence>
<dbReference type="InterPro" id="IPR002656">
    <property type="entry name" value="Acyl_transf_3_dom"/>
</dbReference>
<name>A0ABD1DEU1_CULPP</name>
<feature type="transmembrane region" description="Helical" evidence="1">
    <location>
        <begin position="137"/>
        <end position="162"/>
    </location>
</feature>
<dbReference type="Proteomes" id="UP001562425">
    <property type="component" value="Unassembled WGS sequence"/>
</dbReference>
<feature type="domain" description="Acyltransferase 3" evidence="2">
    <location>
        <begin position="94"/>
        <end position="485"/>
    </location>
</feature>
<feature type="transmembrane region" description="Helical" evidence="1">
    <location>
        <begin position="399"/>
        <end position="416"/>
    </location>
</feature>
<evidence type="ECO:0000313" key="3">
    <source>
        <dbReference type="EMBL" id="KAL1398116.1"/>
    </source>
</evidence>
<reference evidence="3 4" key="1">
    <citation type="submission" date="2024-05" db="EMBL/GenBank/DDBJ databases">
        <title>Culex pipiens pipiens assembly and annotation.</title>
        <authorList>
            <person name="Alout H."/>
            <person name="Durand T."/>
        </authorList>
    </citation>
    <scope>NUCLEOTIDE SEQUENCE [LARGE SCALE GENOMIC DNA]</scope>
    <source>
        <strain evidence="3">HA-2024</strain>
        <tissue evidence="3">Whole body</tissue>
    </source>
</reference>
<keyword evidence="1" id="KW-0472">Membrane</keyword>
<feature type="transmembrane region" description="Helical" evidence="1">
    <location>
        <begin position="246"/>
        <end position="268"/>
    </location>
</feature>
<proteinExistence type="predicted"/>
<evidence type="ECO:0000259" key="2">
    <source>
        <dbReference type="Pfam" id="PF01757"/>
    </source>
</evidence>
<organism evidence="3 4">
    <name type="scientific">Culex pipiens pipiens</name>
    <name type="common">Northern house mosquito</name>
    <dbReference type="NCBI Taxonomy" id="38569"/>
    <lineage>
        <taxon>Eukaryota</taxon>
        <taxon>Metazoa</taxon>
        <taxon>Ecdysozoa</taxon>
        <taxon>Arthropoda</taxon>
        <taxon>Hexapoda</taxon>
        <taxon>Insecta</taxon>
        <taxon>Pterygota</taxon>
        <taxon>Neoptera</taxon>
        <taxon>Endopterygota</taxon>
        <taxon>Diptera</taxon>
        <taxon>Nematocera</taxon>
        <taxon>Culicoidea</taxon>
        <taxon>Culicidae</taxon>
        <taxon>Culicinae</taxon>
        <taxon>Culicini</taxon>
        <taxon>Culex</taxon>
        <taxon>Culex</taxon>
    </lineage>
</organism>
<dbReference type="PANTHER" id="PTHR11161:SF22">
    <property type="entry name" value="ACYLTRANSFERASE 3 DOMAIN-CONTAINING PROTEIN-RELATED"/>
    <property type="match status" value="1"/>
</dbReference>
<gene>
    <name evidence="3" type="ORF">pipiens_009224</name>
</gene>
<feature type="transmembrane region" description="Helical" evidence="1">
    <location>
        <begin position="275"/>
        <end position="293"/>
    </location>
</feature>
<accession>A0ABD1DEU1</accession>
<feature type="transmembrane region" description="Helical" evidence="1">
    <location>
        <begin position="97"/>
        <end position="117"/>
    </location>
</feature>
<dbReference type="Pfam" id="PF01757">
    <property type="entry name" value="Acyl_transf_3"/>
    <property type="match status" value="1"/>
</dbReference>
<keyword evidence="1" id="KW-1133">Transmembrane helix</keyword>
<keyword evidence="4" id="KW-1185">Reference proteome</keyword>
<feature type="transmembrane region" description="Helical" evidence="1">
    <location>
        <begin position="183"/>
        <end position="201"/>
    </location>
</feature>
<evidence type="ECO:0000313" key="4">
    <source>
        <dbReference type="Proteomes" id="UP001562425"/>
    </source>
</evidence>
<feature type="transmembrane region" description="Helical" evidence="1">
    <location>
        <begin position="362"/>
        <end position="379"/>
    </location>
</feature>
<evidence type="ECO:0000256" key="1">
    <source>
        <dbReference type="SAM" id="Phobius"/>
    </source>
</evidence>
<keyword evidence="1" id="KW-0812">Transmembrane</keyword>
<feature type="transmembrane region" description="Helical" evidence="1">
    <location>
        <begin position="469"/>
        <end position="493"/>
    </location>
</feature>
<dbReference type="PANTHER" id="PTHR11161">
    <property type="entry name" value="O-ACYLTRANSFERASE"/>
    <property type="match status" value="1"/>
</dbReference>
<dbReference type="EMBL" id="JBEHCU010006021">
    <property type="protein sequence ID" value="KAL1398116.1"/>
    <property type="molecule type" value="Genomic_DNA"/>
</dbReference>
<dbReference type="AlphaFoldDB" id="A0ABD1DEU1"/>
<dbReference type="InterPro" id="IPR052728">
    <property type="entry name" value="O2_lipid_transport_reg"/>
</dbReference>
<feature type="transmembrane region" description="Helical" evidence="1">
    <location>
        <begin position="321"/>
        <end position="341"/>
    </location>
</feature>
<protein>
    <recommendedName>
        <fullName evidence="2">Acyltransferase 3 domain-containing protein</fullName>
    </recommendedName>
</protein>